<name>A0AAN1CRF1_9VIBR</name>
<evidence type="ECO:0008006" key="3">
    <source>
        <dbReference type="Google" id="ProtNLM"/>
    </source>
</evidence>
<organism evidence="1 2">
    <name type="scientific">Vibrio breoganii</name>
    <dbReference type="NCBI Taxonomy" id="553239"/>
    <lineage>
        <taxon>Bacteria</taxon>
        <taxon>Pseudomonadati</taxon>
        <taxon>Pseudomonadota</taxon>
        <taxon>Gammaproteobacteria</taxon>
        <taxon>Vibrionales</taxon>
        <taxon>Vibrionaceae</taxon>
        <taxon>Vibrio</taxon>
    </lineage>
</organism>
<evidence type="ECO:0000313" key="1">
    <source>
        <dbReference type="EMBL" id="ANO32493.1"/>
    </source>
</evidence>
<accession>A0AAN1CRF1</accession>
<sequence length="531" mass="61135">MLIPFGLKGGEIVHVDDVDNGKDCGVICPGCRQPLVAKNNCQEKSNHFAHCSGSECNVYAPMTCLHQYAQSLLEQEKQIVLPPVIYRLEGQLSSGRTVTETYFLSRAKGITFDMICNEEAFGPYRIDCMGHKGKQSVAIEVKVTHENTPDKSKALREASQIAIEIDLSHLHGTRTLLDAEQIKRAILNPDNIIWLSEPLMAEERQQADLAFRQKVEDHQQAIDQQEQMLRDQELSEQLWINNASQTVRASISHPLEWLNTTLSPDWIEQWEKTKSLPANSLITQSNIEYFGELLDLPVTGDWVFNTPRLHWQALVLYFLDHNDKCNLSDVKKFVMRQAGIHPMMQTLNNSRYSAKKVAKQASVYVDLNSFWFLTPDEQSRLVDPYFLIEAYIEHLIRKNVVFRVPFLNIYRVNGGSLSVVLAENRKQNESLRKEKEDHQKMEQRQRDFAGYFSKDREEKVVDLVAADNDIVKHHNGVGLRCTECHIIWPISIDRTHQQCQRCGSDKPFRQDTLTAEYLKKAVHRYRCLPFL</sequence>
<dbReference type="AlphaFoldDB" id="A0AAN1CRF1"/>
<evidence type="ECO:0000313" key="2">
    <source>
        <dbReference type="Proteomes" id="UP000092018"/>
    </source>
</evidence>
<dbReference type="KEGG" id="vbr:A6E01_04490"/>
<protein>
    <recommendedName>
        <fullName evidence="3">Competence protein CoiA-like family protein</fullName>
    </recommendedName>
</protein>
<dbReference type="Proteomes" id="UP000092018">
    <property type="component" value="Chromosome 1"/>
</dbReference>
<gene>
    <name evidence="1" type="ORF">A6E01_04490</name>
</gene>
<proteinExistence type="predicted"/>
<dbReference type="RefSeq" id="WP_065209664.1">
    <property type="nucleotide sequence ID" value="NZ_CP016177.1"/>
</dbReference>
<reference evidence="1 2" key="1">
    <citation type="submission" date="2016-06" db="EMBL/GenBank/DDBJ databases">
        <title>Adaptive Radiation by Waves of Gene Transfer Leads to Fine-Scale Resource Partitioning in Marine Microbes.</title>
        <authorList>
            <person name="Hehemann J.-H."/>
            <person name="Arevalo P."/>
            <person name="Datta M.S."/>
            <person name="Yu X."/>
            <person name="Corzett C."/>
            <person name="Henschel A."/>
            <person name="Preheim S.P."/>
            <person name="Timberlake S."/>
            <person name="Alm E.J."/>
            <person name="Polz M.F."/>
        </authorList>
    </citation>
    <scope>NUCLEOTIDE SEQUENCE [LARGE SCALE GENOMIC DNA]</scope>
    <source>
        <strain evidence="1 2">FF50</strain>
    </source>
</reference>
<dbReference type="EMBL" id="CP016177">
    <property type="protein sequence ID" value="ANO32493.1"/>
    <property type="molecule type" value="Genomic_DNA"/>
</dbReference>